<dbReference type="Pfam" id="PF03099">
    <property type="entry name" value="BPL_LplA_LipB"/>
    <property type="match status" value="1"/>
</dbReference>
<evidence type="ECO:0000313" key="3">
    <source>
        <dbReference type="EMBL" id="SHH22588.1"/>
    </source>
</evidence>
<evidence type="ECO:0000259" key="2">
    <source>
        <dbReference type="PROSITE" id="PS51733"/>
    </source>
</evidence>
<keyword evidence="4" id="KW-1185">Reference proteome</keyword>
<dbReference type="CDD" id="cd16442">
    <property type="entry name" value="BPL"/>
    <property type="match status" value="1"/>
</dbReference>
<dbReference type="InterPro" id="IPR004408">
    <property type="entry name" value="Biotin_CoA_COase_ligase"/>
</dbReference>
<evidence type="ECO:0000313" key="4">
    <source>
        <dbReference type="Proteomes" id="UP000242592"/>
    </source>
</evidence>
<feature type="domain" description="BPL/LPL catalytic" evidence="2">
    <location>
        <begin position="1"/>
        <end position="175"/>
    </location>
</feature>
<name>A0A1M5R8V3_9BACT</name>
<protein>
    <submittedName>
        <fullName evidence="3">BirA family transcriptional regulator, biotin operon repressor / biotin-[acetyl-CoA-carboxylase] ligase</fullName>
    </submittedName>
</protein>
<dbReference type="PANTHER" id="PTHR12835">
    <property type="entry name" value="BIOTIN PROTEIN LIGASE"/>
    <property type="match status" value="1"/>
</dbReference>
<dbReference type="InterPro" id="IPR045864">
    <property type="entry name" value="aa-tRNA-synth_II/BPL/LPL"/>
</dbReference>
<dbReference type="GO" id="GO:0004077">
    <property type="term" value="F:biotin--[biotin carboxyl-carrier protein] ligase activity"/>
    <property type="evidence" value="ECO:0007669"/>
    <property type="project" value="InterPro"/>
</dbReference>
<organism evidence="3 4">
    <name type="scientific">Thermosipho atlanticus DSM 15807</name>
    <dbReference type="NCBI Taxonomy" id="1123380"/>
    <lineage>
        <taxon>Bacteria</taxon>
        <taxon>Thermotogati</taxon>
        <taxon>Thermotogota</taxon>
        <taxon>Thermotogae</taxon>
        <taxon>Thermotogales</taxon>
        <taxon>Fervidobacteriaceae</taxon>
        <taxon>Thermosipho</taxon>
    </lineage>
</organism>
<dbReference type="Proteomes" id="UP000242592">
    <property type="component" value="Unassembled WGS sequence"/>
</dbReference>
<dbReference type="OrthoDB" id="9807064at2"/>
<dbReference type="RefSeq" id="WP_073071564.1">
    <property type="nucleotide sequence ID" value="NZ_FQXN01000001.1"/>
</dbReference>
<dbReference type="InterPro" id="IPR004143">
    <property type="entry name" value="BPL_LPL_catalytic"/>
</dbReference>
<dbReference type="STRING" id="1123380.SAMN02745199_0397"/>
<dbReference type="Gene3D" id="3.30.930.10">
    <property type="entry name" value="Bira Bifunctional Protein, Domain 2"/>
    <property type="match status" value="1"/>
</dbReference>
<dbReference type="AlphaFoldDB" id="A0A1M5R8V3"/>
<dbReference type="PROSITE" id="PS51733">
    <property type="entry name" value="BPL_LPL_CATALYTIC"/>
    <property type="match status" value="1"/>
</dbReference>
<dbReference type="EMBL" id="FQXN01000001">
    <property type="protein sequence ID" value="SHH22588.1"/>
    <property type="molecule type" value="Genomic_DNA"/>
</dbReference>
<dbReference type="PANTHER" id="PTHR12835:SF5">
    <property type="entry name" value="BIOTIN--PROTEIN LIGASE"/>
    <property type="match status" value="1"/>
</dbReference>
<proteinExistence type="predicted"/>
<gene>
    <name evidence="3" type="ORF">SAMN02745199_0397</name>
</gene>
<evidence type="ECO:0000256" key="1">
    <source>
        <dbReference type="ARBA" id="ARBA00022598"/>
    </source>
</evidence>
<sequence length="238" mass="27630">MIGDKIIILEKTNSTNDYLKKNYENFINGTVVVAIEQINGKGRKGRTWYSPKGGLWFSILLKPKKNISPHFFTKLSSITIIKILKKYKVDAQIKWPNDIYVNNKKLAGILTESEYKNSKLLALIVGIGININNEIPNELKDIAVSLSEVIGKNINISNFLNLFLKRFNTYYLKYRKTPHILTRIWKKFLTFKEGDSIKPNKENYIIEKIEDDYIIISNGLKKKKITSIHELEKEEFDD</sequence>
<keyword evidence="1 3" id="KW-0436">Ligase</keyword>
<dbReference type="GO" id="GO:0005737">
    <property type="term" value="C:cytoplasm"/>
    <property type="evidence" value="ECO:0007669"/>
    <property type="project" value="TreeGrafter"/>
</dbReference>
<dbReference type="SUPFAM" id="SSF55681">
    <property type="entry name" value="Class II aaRS and biotin synthetases"/>
    <property type="match status" value="1"/>
</dbReference>
<reference evidence="4" key="1">
    <citation type="submission" date="2016-11" db="EMBL/GenBank/DDBJ databases">
        <authorList>
            <person name="Varghese N."/>
            <person name="Submissions S."/>
        </authorList>
    </citation>
    <scope>NUCLEOTIDE SEQUENCE [LARGE SCALE GENOMIC DNA]</scope>
    <source>
        <strain evidence="4">DSM 15807</strain>
    </source>
</reference>
<accession>A0A1M5R8V3</accession>
<dbReference type="NCBIfam" id="TIGR00121">
    <property type="entry name" value="birA_ligase"/>
    <property type="match status" value="1"/>
</dbReference>